<name>A0A445BI09_ARAHY</name>
<protein>
    <submittedName>
        <fullName evidence="1">Uncharacterized protein</fullName>
    </submittedName>
</protein>
<keyword evidence="2" id="KW-1185">Reference proteome</keyword>
<dbReference type="InterPro" id="IPR008949">
    <property type="entry name" value="Isoprenoid_synthase_dom_sf"/>
</dbReference>
<evidence type="ECO:0000313" key="2">
    <source>
        <dbReference type="Proteomes" id="UP000289738"/>
    </source>
</evidence>
<proteinExistence type="predicted"/>
<accession>A0A445BI09</accession>
<dbReference type="EMBL" id="SDMP01000009">
    <property type="protein sequence ID" value="RYR38313.1"/>
    <property type="molecule type" value="Genomic_DNA"/>
</dbReference>
<sequence length="69" mass="7844">MTLCFLALYNTINEMAFDIFKDYAVKCLPYLKKLVRDSGCGSRFVFYSVILALPASSSRPSCNCIQRHI</sequence>
<organism evidence="1 2">
    <name type="scientific">Arachis hypogaea</name>
    <name type="common">Peanut</name>
    <dbReference type="NCBI Taxonomy" id="3818"/>
    <lineage>
        <taxon>Eukaryota</taxon>
        <taxon>Viridiplantae</taxon>
        <taxon>Streptophyta</taxon>
        <taxon>Embryophyta</taxon>
        <taxon>Tracheophyta</taxon>
        <taxon>Spermatophyta</taxon>
        <taxon>Magnoliopsida</taxon>
        <taxon>eudicotyledons</taxon>
        <taxon>Gunneridae</taxon>
        <taxon>Pentapetalae</taxon>
        <taxon>rosids</taxon>
        <taxon>fabids</taxon>
        <taxon>Fabales</taxon>
        <taxon>Fabaceae</taxon>
        <taxon>Papilionoideae</taxon>
        <taxon>50 kb inversion clade</taxon>
        <taxon>dalbergioids sensu lato</taxon>
        <taxon>Dalbergieae</taxon>
        <taxon>Pterocarpus clade</taxon>
        <taxon>Arachis</taxon>
    </lineage>
</organism>
<dbReference type="Proteomes" id="UP000289738">
    <property type="component" value="Chromosome A09"/>
</dbReference>
<evidence type="ECO:0000313" key="1">
    <source>
        <dbReference type="EMBL" id="RYR38313.1"/>
    </source>
</evidence>
<comment type="caution">
    <text evidence="1">The sequence shown here is derived from an EMBL/GenBank/DDBJ whole genome shotgun (WGS) entry which is preliminary data.</text>
</comment>
<gene>
    <name evidence="1" type="ORF">Ahy_A09g043324</name>
</gene>
<dbReference type="AlphaFoldDB" id="A0A445BI09"/>
<reference evidence="1 2" key="1">
    <citation type="submission" date="2019-01" db="EMBL/GenBank/DDBJ databases">
        <title>Sequencing of cultivated peanut Arachis hypogaea provides insights into genome evolution and oil improvement.</title>
        <authorList>
            <person name="Chen X."/>
        </authorList>
    </citation>
    <scope>NUCLEOTIDE SEQUENCE [LARGE SCALE GENOMIC DNA]</scope>
    <source>
        <strain evidence="2">cv. Fuhuasheng</strain>
        <tissue evidence="1">Leaves</tissue>
    </source>
</reference>
<dbReference type="Gene3D" id="1.10.600.10">
    <property type="entry name" value="Farnesyl Diphosphate Synthase"/>
    <property type="match status" value="1"/>
</dbReference>